<keyword evidence="2" id="KW-1185">Reference proteome</keyword>
<organism evidence="1 2">
    <name type="scientific">Xanthomonas codiaei</name>
    <dbReference type="NCBI Taxonomy" id="56463"/>
    <lineage>
        <taxon>Bacteria</taxon>
        <taxon>Pseudomonadati</taxon>
        <taxon>Pseudomonadota</taxon>
        <taxon>Gammaproteobacteria</taxon>
        <taxon>Lysobacterales</taxon>
        <taxon>Lysobacteraceae</taxon>
        <taxon>Xanthomonas</taxon>
    </lineage>
</organism>
<dbReference type="Proteomes" id="UP001637990">
    <property type="component" value="Unassembled WGS sequence"/>
</dbReference>
<dbReference type="EMBL" id="JBJGBS010000037">
    <property type="protein sequence ID" value="MFO3705366.1"/>
    <property type="molecule type" value="Genomic_DNA"/>
</dbReference>
<protein>
    <recommendedName>
        <fullName evidence="3">IclR-ED domain-containing protein</fullName>
    </recommendedName>
</protein>
<name>A0ABW9MM88_9XANT</name>
<evidence type="ECO:0000313" key="2">
    <source>
        <dbReference type="Proteomes" id="UP001637990"/>
    </source>
</evidence>
<evidence type="ECO:0000313" key="1">
    <source>
        <dbReference type="EMBL" id="MFO3705366.1"/>
    </source>
</evidence>
<sequence length="63" mass="6238">MRAALTPAPLPQAGEGSGGAFVQADGVTLALCVAPPRRLSRSAQMVIPLVAAKIDAMAVPAVG</sequence>
<comment type="caution">
    <text evidence="1">The sequence shown here is derived from an EMBL/GenBank/DDBJ whole genome shotgun (WGS) entry which is preliminary data.</text>
</comment>
<accession>A0ABW9MM88</accession>
<evidence type="ECO:0008006" key="3">
    <source>
        <dbReference type="Google" id="ProtNLM"/>
    </source>
</evidence>
<reference evidence="1 2" key="1">
    <citation type="submission" date="2024-11" db="EMBL/GenBank/DDBJ databases">
        <title>Genome sequencing of Xanthomonas codiaei.</title>
        <authorList>
            <person name="Studholme D.J."/>
        </authorList>
    </citation>
    <scope>NUCLEOTIDE SEQUENCE [LARGE SCALE GENOMIC DNA]</scope>
    <source>
        <strain evidence="1 2">NCPPB 4350</strain>
    </source>
</reference>
<gene>
    <name evidence="1" type="ORF">ACI6Q5_10320</name>
</gene>
<proteinExistence type="predicted"/>